<dbReference type="SUPFAM" id="SSF50386">
    <property type="entry name" value="STI-like"/>
    <property type="match status" value="1"/>
</dbReference>
<reference evidence="5" key="2">
    <citation type="submission" date="2025-08" db="UniProtKB">
        <authorList>
            <consortium name="RefSeq"/>
        </authorList>
    </citation>
    <scope>IDENTIFICATION</scope>
    <source>
        <tissue evidence="5">Leaf</tissue>
    </source>
</reference>
<keyword evidence="4" id="KW-1185">Reference proteome</keyword>
<keyword evidence="3" id="KW-0732">Signal</keyword>
<dbReference type="PANTHER" id="PTHR33107">
    <property type="entry name" value="KUNITZ TRYPSIN INHIBITOR 2"/>
    <property type="match status" value="1"/>
</dbReference>
<organism evidence="4 5">
    <name type="scientific">Vigna radiata var. radiata</name>
    <name type="common">Mung bean</name>
    <name type="synonym">Phaseolus aureus</name>
    <dbReference type="NCBI Taxonomy" id="3916"/>
    <lineage>
        <taxon>Eukaryota</taxon>
        <taxon>Viridiplantae</taxon>
        <taxon>Streptophyta</taxon>
        <taxon>Embryophyta</taxon>
        <taxon>Tracheophyta</taxon>
        <taxon>Spermatophyta</taxon>
        <taxon>Magnoliopsida</taxon>
        <taxon>eudicotyledons</taxon>
        <taxon>Gunneridae</taxon>
        <taxon>Pentapetalae</taxon>
        <taxon>rosids</taxon>
        <taxon>fabids</taxon>
        <taxon>Fabales</taxon>
        <taxon>Fabaceae</taxon>
        <taxon>Papilionoideae</taxon>
        <taxon>50 kb inversion clade</taxon>
        <taxon>NPAAA clade</taxon>
        <taxon>indigoferoid/millettioid clade</taxon>
        <taxon>Phaseoleae</taxon>
        <taxon>Vigna</taxon>
    </lineage>
</organism>
<accession>A0A1S3V0B3</accession>
<dbReference type="Proteomes" id="UP000087766">
    <property type="component" value="Chromosome 8"/>
</dbReference>
<dbReference type="GO" id="GO:0004866">
    <property type="term" value="F:endopeptidase inhibitor activity"/>
    <property type="evidence" value="ECO:0007669"/>
    <property type="project" value="InterPro"/>
</dbReference>
<dbReference type="PANTHER" id="PTHR33107:SF81">
    <property type="entry name" value="TRYPSIN INHIBITOR A"/>
    <property type="match status" value="1"/>
</dbReference>
<reference evidence="4" key="1">
    <citation type="journal article" date="2014" name="Nat. Commun.">
        <title>Genome sequence of mungbean and insights into evolution within Vigna species.</title>
        <authorList>
            <person name="Kang Y.J."/>
            <person name="Kim S.K."/>
            <person name="Kim M.Y."/>
            <person name="Lestari P."/>
            <person name="Kim K.H."/>
            <person name="Ha B.K."/>
            <person name="Jun T.H."/>
            <person name="Hwang W.J."/>
            <person name="Lee T."/>
            <person name="Lee J."/>
            <person name="Shim S."/>
            <person name="Yoon M.Y."/>
            <person name="Jang Y.E."/>
            <person name="Han K.S."/>
            <person name="Taeprayoon P."/>
            <person name="Yoon N."/>
            <person name="Somta P."/>
            <person name="Tanya P."/>
            <person name="Kim K.S."/>
            <person name="Gwag J.G."/>
            <person name="Moon J.K."/>
            <person name="Lee Y.H."/>
            <person name="Park B.S."/>
            <person name="Bombarely A."/>
            <person name="Doyle J.J."/>
            <person name="Jackson S.A."/>
            <person name="Schafleitner R."/>
            <person name="Srinives P."/>
            <person name="Varshney R.K."/>
            <person name="Lee S.H."/>
        </authorList>
    </citation>
    <scope>NUCLEOTIDE SEQUENCE [LARGE SCALE GENOMIC DNA]</scope>
    <source>
        <strain evidence="4">cv. VC1973A</strain>
    </source>
</reference>
<evidence type="ECO:0000256" key="2">
    <source>
        <dbReference type="ARBA" id="ARBA00023157"/>
    </source>
</evidence>
<dbReference type="RefSeq" id="XP_014511584.1">
    <property type="nucleotide sequence ID" value="XM_014656098.1"/>
</dbReference>
<dbReference type="KEGG" id="vra:106770281"/>
<name>A0A1S3V0B3_VIGRR</name>
<keyword evidence="2" id="KW-1015">Disulfide bond</keyword>
<gene>
    <name evidence="5" type="primary">LOC106770281</name>
</gene>
<dbReference type="SMART" id="SM00452">
    <property type="entry name" value="STI"/>
    <property type="match status" value="1"/>
</dbReference>
<dbReference type="Pfam" id="PF00197">
    <property type="entry name" value="Kunitz_legume"/>
    <property type="match status" value="1"/>
</dbReference>
<evidence type="ECO:0000313" key="4">
    <source>
        <dbReference type="Proteomes" id="UP000087766"/>
    </source>
</evidence>
<dbReference type="InterPro" id="IPR011065">
    <property type="entry name" value="Kunitz_inhibitor_STI-like_sf"/>
</dbReference>
<feature type="signal peptide" evidence="3">
    <location>
        <begin position="1"/>
        <end position="24"/>
    </location>
</feature>
<dbReference type="OrthoDB" id="1751999at2759"/>
<proteinExistence type="inferred from homology"/>
<dbReference type="AlphaFoldDB" id="A0A1S3V0B3"/>
<sequence length="202" mass="21830">MASATLIALFLLSALTFYAPSTTAKLVKDWSGNTVSGTFYILPSLFGAPGGGIRRFPTGNESFPLSVVQSPFKDDKGLPVTISPIVPGRYRSVGEEVSISFDYTPAGTSLFWTAVKGFPEGTLVKIGGYYPNPIIGSFYIRKSIFGLENSYNLLFCTSLIGVIPACGNVTIIENDKNFPLAVTPENPYEFRLEQYLPTSADA</sequence>
<evidence type="ECO:0000256" key="1">
    <source>
        <dbReference type="ARBA" id="ARBA00005440"/>
    </source>
</evidence>
<evidence type="ECO:0000313" key="5">
    <source>
        <dbReference type="RefSeq" id="XP_014511584.1"/>
    </source>
</evidence>
<protein>
    <submittedName>
        <fullName evidence="5">Chymotrypsin inhibitor 3-like</fullName>
    </submittedName>
</protein>
<evidence type="ECO:0000256" key="3">
    <source>
        <dbReference type="SAM" id="SignalP"/>
    </source>
</evidence>
<feature type="chain" id="PRO_5010182825" evidence="3">
    <location>
        <begin position="25"/>
        <end position="202"/>
    </location>
</feature>
<dbReference type="Gene3D" id="2.80.10.50">
    <property type="match status" value="1"/>
</dbReference>
<comment type="similarity">
    <text evidence="1">Belongs to the protease inhibitor I3 (leguminous Kunitz-type inhibitor) family.</text>
</comment>
<dbReference type="GeneID" id="106770281"/>
<dbReference type="InterPro" id="IPR002160">
    <property type="entry name" value="Prot_inh_Kunz-lg"/>
</dbReference>